<dbReference type="AlphaFoldDB" id="A0ABD3V062"/>
<proteinExistence type="predicted"/>
<accession>A0ABD3V062</accession>
<organism evidence="1 2">
    <name type="scientific">Sinanodonta woodiana</name>
    <name type="common">Chinese pond mussel</name>
    <name type="synonym">Anodonta woodiana</name>
    <dbReference type="NCBI Taxonomy" id="1069815"/>
    <lineage>
        <taxon>Eukaryota</taxon>
        <taxon>Metazoa</taxon>
        <taxon>Spiralia</taxon>
        <taxon>Lophotrochozoa</taxon>
        <taxon>Mollusca</taxon>
        <taxon>Bivalvia</taxon>
        <taxon>Autobranchia</taxon>
        <taxon>Heteroconchia</taxon>
        <taxon>Palaeoheterodonta</taxon>
        <taxon>Unionida</taxon>
        <taxon>Unionoidea</taxon>
        <taxon>Unionidae</taxon>
        <taxon>Unioninae</taxon>
        <taxon>Sinanodonta</taxon>
    </lineage>
</organism>
<gene>
    <name evidence="1" type="ORF">ACJMK2_013476</name>
</gene>
<protein>
    <recommendedName>
        <fullName evidence="3">Ricin B lectin domain-containing protein</fullName>
    </recommendedName>
</protein>
<comment type="caution">
    <text evidence="1">The sequence shown here is derived from an EMBL/GenBank/DDBJ whole genome shotgun (WGS) entry which is preliminary data.</text>
</comment>
<evidence type="ECO:0000313" key="2">
    <source>
        <dbReference type="Proteomes" id="UP001634394"/>
    </source>
</evidence>
<keyword evidence="2" id="KW-1185">Reference proteome</keyword>
<sequence length="167" mass="17634">MQSIELTIDSSIATIPVPVTAAPTTTTTTLLASVLAIPCRKYDTITALAYGMQFHHPLASSCGTTNDHRGSDALVLNLCHTNNDTSQWTEGPNVMSNCPSIPLYTPIATFSRGAYSGNGGISGIFLGCLPDGFKIAVQECGSNVTILNLGHGGMFAHDPNAYFIVRE</sequence>
<dbReference type="Proteomes" id="UP001634394">
    <property type="component" value="Unassembled WGS sequence"/>
</dbReference>
<evidence type="ECO:0000313" key="1">
    <source>
        <dbReference type="EMBL" id="KAL3854198.1"/>
    </source>
</evidence>
<name>A0ABD3V062_SINWO</name>
<evidence type="ECO:0008006" key="3">
    <source>
        <dbReference type="Google" id="ProtNLM"/>
    </source>
</evidence>
<dbReference type="EMBL" id="JBJQND010000014">
    <property type="protein sequence ID" value="KAL3854198.1"/>
    <property type="molecule type" value="Genomic_DNA"/>
</dbReference>
<reference evidence="1 2" key="1">
    <citation type="submission" date="2024-11" db="EMBL/GenBank/DDBJ databases">
        <title>Chromosome-level genome assembly of the freshwater bivalve Anodonta woodiana.</title>
        <authorList>
            <person name="Chen X."/>
        </authorList>
    </citation>
    <scope>NUCLEOTIDE SEQUENCE [LARGE SCALE GENOMIC DNA]</scope>
    <source>
        <strain evidence="1">MN2024</strain>
        <tissue evidence="1">Gills</tissue>
    </source>
</reference>